<dbReference type="InterPro" id="IPR011009">
    <property type="entry name" value="Kinase-like_dom_sf"/>
</dbReference>
<keyword evidence="11" id="KW-1185">Reference proteome</keyword>
<dbReference type="KEGG" id="eiv:EIN_224370"/>
<dbReference type="CDD" id="cd05167">
    <property type="entry name" value="PI4Kc_III_alpha"/>
    <property type="match status" value="1"/>
</dbReference>
<dbReference type="GO" id="GO:0004430">
    <property type="term" value="F:1-phosphatidylinositol 4-kinase activity"/>
    <property type="evidence" value="ECO:0007669"/>
    <property type="project" value="UniProtKB-EC"/>
</dbReference>
<evidence type="ECO:0000313" key="11">
    <source>
        <dbReference type="Proteomes" id="UP000014680"/>
    </source>
</evidence>
<dbReference type="InterPro" id="IPR016024">
    <property type="entry name" value="ARM-type_fold"/>
</dbReference>
<dbReference type="GO" id="GO:0005524">
    <property type="term" value="F:ATP binding"/>
    <property type="evidence" value="ECO:0007669"/>
    <property type="project" value="UniProtKB-KW"/>
</dbReference>
<evidence type="ECO:0000256" key="6">
    <source>
        <dbReference type="ARBA" id="ARBA00022777"/>
    </source>
</evidence>
<feature type="domain" description="PIK helical" evidence="9">
    <location>
        <begin position="1121"/>
        <end position="1298"/>
    </location>
</feature>
<dbReference type="PROSITE" id="PS51545">
    <property type="entry name" value="PIK_HELICAL"/>
    <property type="match status" value="1"/>
</dbReference>
<dbReference type="InterPro" id="IPR015433">
    <property type="entry name" value="PI3/4_kinase"/>
</dbReference>
<dbReference type="FunFam" id="3.30.1010.10:FF:000014">
    <property type="entry name" value="Phosphatidylinositol 4-kinase STT4"/>
    <property type="match status" value="1"/>
</dbReference>
<dbReference type="FunFam" id="1.10.1070.11:FF:000012">
    <property type="entry name" value="Phosphatidylinositol 4-kinase alpha 1"/>
    <property type="match status" value="1"/>
</dbReference>
<dbReference type="Pfam" id="PF19274">
    <property type="entry name" value="PI4K_N"/>
    <property type="match status" value="1"/>
</dbReference>
<keyword evidence="6 10" id="KW-0418">Kinase</keyword>
<keyword evidence="5" id="KW-0547">Nucleotide-binding</keyword>
<dbReference type="Gene3D" id="1.25.40.70">
    <property type="entry name" value="Phosphatidylinositol 3-kinase, accessory domain (PIK)"/>
    <property type="match status" value="1"/>
</dbReference>
<dbReference type="PANTHER" id="PTHR10048">
    <property type="entry name" value="PHOSPHATIDYLINOSITOL KINASE"/>
    <property type="match status" value="1"/>
</dbReference>
<dbReference type="PROSITE" id="PS50290">
    <property type="entry name" value="PI3_4_KINASE_3"/>
    <property type="match status" value="1"/>
</dbReference>
<dbReference type="InterPro" id="IPR042236">
    <property type="entry name" value="PI3K_accessory_sf"/>
</dbReference>
<protein>
    <recommendedName>
        <fullName evidence="3">1-phosphatidylinositol 4-kinase</fullName>
        <ecNumber evidence="3">2.7.1.67</ecNumber>
    </recommendedName>
</protein>
<dbReference type="GO" id="GO:0005737">
    <property type="term" value="C:cytoplasm"/>
    <property type="evidence" value="ECO:0007669"/>
    <property type="project" value="TreeGrafter"/>
</dbReference>
<dbReference type="PANTHER" id="PTHR10048:SF15">
    <property type="entry name" value="PHOSPHATIDYLINOSITOL 4-KINASE ALPHA"/>
    <property type="match status" value="1"/>
</dbReference>
<evidence type="ECO:0000259" key="8">
    <source>
        <dbReference type="PROSITE" id="PS50290"/>
    </source>
</evidence>
<evidence type="ECO:0000259" key="9">
    <source>
        <dbReference type="PROSITE" id="PS51545"/>
    </source>
</evidence>
<evidence type="ECO:0000256" key="1">
    <source>
        <dbReference type="ARBA" id="ARBA00001686"/>
    </source>
</evidence>
<dbReference type="Pfam" id="PF00613">
    <property type="entry name" value="PI3Ka"/>
    <property type="match status" value="1"/>
</dbReference>
<comment type="similarity">
    <text evidence="2">Belongs to the PI3/PI4-kinase family. Type III PI4K subfamily.</text>
</comment>
<name>A0A0A1U2D5_ENTIV</name>
<dbReference type="OMA" id="TIEVWQS"/>
<evidence type="ECO:0000256" key="4">
    <source>
        <dbReference type="ARBA" id="ARBA00022679"/>
    </source>
</evidence>
<dbReference type="Pfam" id="PF00454">
    <property type="entry name" value="PI3_PI4_kinase"/>
    <property type="match status" value="1"/>
</dbReference>
<dbReference type="VEuPathDB" id="AmoebaDB:EIN_224370"/>
<dbReference type="InterPro" id="IPR045495">
    <property type="entry name" value="PI4K_N"/>
</dbReference>
<dbReference type="Gene3D" id="1.10.1070.11">
    <property type="entry name" value="Phosphatidylinositol 3-/4-kinase, catalytic domain"/>
    <property type="match status" value="1"/>
</dbReference>
<evidence type="ECO:0000256" key="2">
    <source>
        <dbReference type="ARBA" id="ARBA00006209"/>
    </source>
</evidence>
<dbReference type="SMART" id="SM00145">
    <property type="entry name" value="PI3Ka"/>
    <property type="match status" value="1"/>
</dbReference>
<dbReference type="GO" id="GO:0046854">
    <property type="term" value="P:phosphatidylinositol phosphate biosynthetic process"/>
    <property type="evidence" value="ECO:0007669"/>
    <property type="project" value="InterPro"/>
</dbReference>
<proteinExistence type="inferred from homology"/>
<dbReference type="SMART" id="SM00146">
    <property type="entry name" value="PI3Kc"/>
    <property type="match status" value="1"/>
</dbReference>
<dbReference type="InterPro" id="IPR001263">
    <property type="entry name" value="PI3K_accessory_dom"/>
</dbReference>
<reference evidence="10 11" key="1">
    <citation type="submission" date="2012-10" db="EMBL/GenBank/DDBJ databases">
        <authorList>
            <person name="Zafar N."/>
            <person name="Inman J."/>
            <person name="Hall N."/>
            <person name="Lorenzi H."/>
            <person name="Caler E."/>
        </authorList>
    </citation>
    <scope>NUCLEOTIDE SEQUENCE [LARGE SCALE GENOMIC DNA]</scope>
    <source>
        <strain evidence="10 11">IP1</strain>
    </source>
</reference>
<feature type="domain" description="PI3K/PI4K catalytic" evidence="8">
    <location>
        <begin position="1373"/>
        <end position="1646"/>
    </location>
</feature>
<dbReference type="Gene3D" id="3.30.1010.10">
    <property type="entry name" value="Phosphatidylinositol 3-kinase Catalytic Subunit, Chain A, domain 4"/>
    <property type="match status" value="1"/>
</dbReference>
<evidence type="ECO:0000256" key="3">
    <source>
        <dbReference type="ARBA" id="ARBA00012169"/>
    </source>
</evidence>
<dbReference type="EC" id="2.7.1.67" evidence="3"/>
<comment type="catalytic activity">
    <reaction evidence="1">
        <text>a 1,2-diacyl-sn-glycero-3-phospho-(1D-myo-inositol) + ATP = a 1,2-diacyl-sn-glycero-3-phospho-(1D-myo-inositol 4-phosphate) + ADP + H(+)</text>
        <dbReference type="Rhea" id="RHEA:19877"/>
        <dbReference type="ChEBI" id="CHEBI:15378"/>
        <dbReference type="ChEBI" id="CHEBI:30616"/>
        <dbReference type="ChEBI" id="CHEBI:57880"/>
        <dbReference type="ChEBI" id="CHEBI:58178"/>
        <dbReference type="ChEBI" id="CHEBI:456216"/>
        <dbReference type="EC" id="2.7.1.67"/>
    </reaction>
</comment>
<dbReference type="RefSeq" id="XP_004254965.1">
    <property type="nucleotide sequence ID" value="XM_004254917.1"/>
</dbReference>
<dbReference type="InterPro" id="IPR000403">
    <property type="entry name" value="PI3/4_kinase_cat_dom"/>
</dbReference>
<dbReference type="GO" id="GO:0048015">
    <property type="term" value="P:phosphatidylinositol-mediated signaling"/>
    <property type="evidence" value="ECO:0007669"/>
    <property type="project" value="TreeGrafter"/>
</dbReference>
<keyword evidence="4 10" id="KW-0808">Transferase</keyword>
<evidence type="ECO:0000313" key="10">
    <source>
        <dbReference type="EMBL" id="ELP88194.1"/>
    </source>
</evidence>
<dbReference type="OrthoDB" id="10264149at2759"/>
<evidence type="ECO:0000256" key="7">
    <source>
        <dbReference type="ARBA" id="ARBA00022840"/>
    </source>
</evidence>
<evidence type="ECO:0000256" key="5">
    <source>
        <dbReference type="ARBA" id="ARBA00022741"/>
    </source>
</evidence>
<dbReference type="Proteomes" id="UP000014680">
    <property type="component" value="Unassembled WGS sequence"/>
</dbReference>
<dbReference type="EMBL" id="KB206756">
    <property type="protein sequence ID" value="ELP88194.1"/>
    <property type="molecule type" value="Genomic_DNA"/>
</dbReference>
<organism evidence="10 11">
    <name type="scientific">Entamoeba invadens IP1</name>
    <dbReference type="NCBI Taxonomy" id="370355"/>
    <lineage>
        <taxon>Eukaryota</taxon>
        <taxon>Amoebozoa</taxon>
        <taxon>Evosea</taxon>
        <taxon>Archamoebae</taxon>
        <taxon>Mastigamoebida</taxon>
        <taxon>Entamoebidae</taxon>
        <taxon>Entamoeba</taxon>
    </lineage>
</organism>
<dbReference type="InterPro" id="IPR036940">
    <property type="entry name" value="PI3/4_kinase_cat_sf"/>
</dbReference>
<accession>A0A0A1U2D5</accession>
<gene>
    <name evidence="10" type="ORF">EIN_224370</name>
</gene>
<dbReference type="GeneID" id="14887050"/>
<sequence>MSLTLKQKYIKLLLKSDVNTHLSRLQPFFDVLNINTTKDGINSQVVLDTLVPLQEFYNEIGPEHPLYSTLTGTLLKYIKMIDNIPLSNKHLLFLKTMIGHPMGASIHEDVFLMITSVLTKGSENDVKILLLAMASQSFVSFSKEQRTDLIALIHDKHGAKEKIVRPALGLVADDLEPTQVTLNHESTISEKLEYYIKLAQFDEKKYFNGLESTLQDVLQLDYCRVNHFYPQIFHALAIVAKHDVRTLDDFRKHCTFGSIPDEKMKDVVTRFATYFDDETLTRFIETSRSHISLQYSPSGCAPNAFLSMVLFVAQLCAIKKEKKTNVDVLSYLINLVNYPLTEKDFAILNSLPIFTSLNEEELYKISVNYIITFFKLADTDILKAKRNVPEDLSKVVNAVCSLLTKIVGTLTDNKLRFDLLKKTIGIFIKLSNSTTPEASLNIKNRTEVQLMGKLLEPISLLIEGMEDMITEEADLKLFRTFWFTCVVVKYVKEGEHPSEWYTCVKDIAFNIPPLLMKKSHVEIEVEGEILAILTRFYNIEQHKLLYEDFLKTTELGISTRGSQPNRILMFVSIYYLELFRGERFGFGYISEYLDDSIGEEPMYNFVIPVYGILFKKILNVVKQLLSSEKLSVYVRNKAMTRLVSFLIVKTTTSNDNTFNFISSALKEIVDTIPYVVYNKNVLFLLLQIVDTISKMNTSNPLDVKRIRIAQTDFFIETPEDSSSGQKVAKNVKDFATLYIQSGFKLQPRLFSHLVQAYILQLPMSSYNSSKGVELALSIGNQYVDMSMVVSDISQKASFLGFAKMHNQSVETQQAALLKAIKETTGNKNVLLKEAVSFIVLNCTNVSECADLLQAIVMIPMEKFDSESVDSAVSNWEWLMCVCTKEIGNYILRLISLAWNKTIIKKIGLFNAMYVTSNPLSSSVGNTEQMTHASSVVPHRNIIKFLDALLPIVEVFKDGLRLSIIHQIVQESLKAKMTPEPSSVGTRFMLLLLGLKVIQLSQKEKIHYMGMIQDIENVGLEWFESKPEWFECCRMQAEHDVNTLVSFNTVLIALLSQSRDRKYNITEDQVEDMKQKAMLLIPFVGNEVERIAVWNNPLNIISKQFPNQRLYIDSSIPKEYRRRPKDLVLLAWYYAPNLVVGYYNRFTTSANFKLVTQQILAEPTKLLNNPQAHVFIATPEHIEQNIPQLNQLLYWESTDPPHALNLLKKDFKANPFVTLYALRVLDTFDEHTVLYYVPQLVQSLRYDNLGIVEPFIIRMGKKYQLIAHQLIWNCDTYSTESTTMTVKQDPTFVAKLKEISKKIVENYDEKEMSLFKAERGFFEKFTTISAGLIPIENRDQRLAQLKEKLGELQVDRSDLYVPTNPNAMVSSVSNQGCACLRSAAKVPILVNMRVKERYTGVESPLPIIFKAGDDIRSDMLAVQLIELFDRINKHSGLNIYLCPYRIIATGPDCGIIEVVQNSMSRDQIGEKCEGDMYTYFLAKYGGRKTEAFYSARANFIRSMSAYSIVSYILQIKDRHNGNILIDDEGHLIHIDFGFMFDRSPGGDLGIEKSPFKLTEEMISIMGGSPIAEQFIWFMEQAVKSFLALRDYYQSIVTLVELMLDTKMNVFKPNSLQNLIKRFNPDSNVTQAAGYMSGVVKEAFSLKGTFFTYFYDKFQALDNGISM</sequence>
<dbReference type="SUPFAM" id="SSF48371">
    <property type="entry name" value="ARM repeat"/>
    <property type="match status" value="1"/>
</dbReference>
<dbReference type="GO" id="GO:0005886">
    <property type="term" value="C:plasma membrane"/>
    <property type="evidence" value="ECO:0007669"/>
    <property type="project" value="TreeGrafter"/>
</dbReference>
<dbReference type="SUPFAM" id="SSF56112">
    <property type="entry name" value="Protein kinase-like (PK-like)"/>
    <property type="match status" value="1"/>
</dbReference>
<keyword evidence="7" id="KW-0067">ATP-binding</keyword>